<dbReference type="PANTHER" id="PTHR33164:SF43">
    <property type="entry name" value="HTH-TYPE TRANSCRIPTIONAL REPRESSOR YETL"/>
    <property type="match status" value="1"/>
</dbReference>
<dbReference type="Proteomes" id="UP000273807">
    <property type="component" value="Unassembled WGS sequence"/>
</dbReference>
<protein>
    <submittedName>
        <fullName evidence="6">MarR family transcriptional regulator</fullName>
    </submittedName>
</protein>
<evidence type="ECO:0000313" key="6">
    <source>
        <dbReference type="EMBL" id="RNL53070.1"/>
    </source>
</evidence>
<feature type="domain" description="HTH marR-type" evidence="5">
    <location>
        <begin position="9"/>
        <end position="142"/>
    </location>
</feature>
<evidence type="ECO:0000313" key="7">
    <source>
        <dbReference type="Proteomes" id="UP000273807"/>
    </source>
</evidence>
<dbReference type="InterPro" id="IPR036388">
    <property type="entry name" value="WH-like_DNA-bd_sf"/>
</dbReference>
<dbReference type="GO" id="GO:0003677">
    <property type="term" value="F:DNA binding"/>
    <property type="evidence" value="ECO:0007669"/>
    <property type="project" value="UniProtKB-KW"/>
</dbReference>
<dbReference type="OrthoDB" id="4462574at2"/>
<dbReference type="SMART" id="SM00347">
    <property type="entry name" value="HTH_MARR"/>
    <property type="match status" value="1"/>
</dbReference>
<dbReference type="GO" id="GO:0006950">
    <property type="term" value="P:response to stress"/>
    <property type="evidence" value="ECO:0007669"/>
    <property type="project" value="TreeGrafter"/>
</dbReference>
<accession>A0A3N0BUQ1</accession>
<dbReference type="AlphaFoldDB" id="A0A3N0BUQ1"/>
<dbReference type="PROSITE" id="PS01117">
    <property type="entry name" value="HTH_MARR_1"/>
    <property type="match status" value="1"/>
</dbReference>
<keyword evidence="2" id="KW-0238">DNA-binding</keyword>
<keyword evidence="1" id="KW-0805">Transcription regulation</keyword>
<proteinExistence type="predicted"/>
<dbReference type="InterPro" id="IPR000835">
    <property type="entry name" value="HTH_MarR-typ"/>
</dbReference>
<keyword evidence="7" id="KW-1185">Reference proteome</keyword>
<feature type="region of interest" description="Disordered" evidence="4">
    <location>
        <begin position="141"/>
        <end position="166"/>
    </location>
</feature>
<dbReference type="PANTHER" id="PTHR33164">
    <property type="entry name" value="TRANSCRIPTIONAL REGULATOR, MARR FAMILY"/>
    <property type="match status" value="1"/>
</dbReference>
<evidence type="ECO:0000256" key="1">
    <source>
        <dbReference type="ARBA" id="ARBA00023015"/>
    </source>
</evidence>
<dbReference type="Gene3D" id="1.10.10.10">
    <property type="entry name" value="Winged helix-like DNA-binding domain superfamily/Winged helix DNA-binding domain"/>
    <property type="match status" value="1"/>
</dbReference>
<name>A0A3N0BUQ1_9MICC</name>
<dbReference type="GO" id="GO:0003700">
    <property type="term" value="F:DNA-binding transcription factor activity"/>
    <property type="evidence" value="ECO:0007669"/>
    <property type="project" value="InterPro"/>
</dbReference>
<dbReference type="InterPro" id="IPR023187">
    <property type="entry name" value="Tscrpt_reg_MarR-type_CS"/>
</dbReference>
<sequence length="166" mass="18022">MVPAPEPHARDGSRLLFSAARLVQRLQDDALAPLGLTRAAVIALEAVAPRPMNQEQLAAKVHVRSQSLGRVLGRLEEEGLVTRTRNPADRRQFQVQITAAGNAALETASHARSAAVPTDFEGWDSLLEQLARFLEFFETSQGQTARASEAPQHLKSFNPDVNPPAA</sequence>
<reference evidence="6 7" key="1">
    <citation type="submission" date="2018-10" db="EMBL/GenBank/DDBJ databases">
        <title>Genome sequencing of Arthrobacter oryzae TNB02.</title>
        <authorList>
            <person name="Cho Y.-J."/>
            <person name="Cho A."/>
            <person name="Kim O.-S."/>
        </authorList>
    </citation>
    <scope>NUCLEOTIDE SEQUENCE [LARGE SCALE GENOMIC DNA]</scope>
    <source>
        <strain evidence="6 7">TNB02</strain>
    </source>
</reference>
<gene>
    <name evidence="6" type="ORF">D7003_13185</name>
</gene>
<dbReference type="SUPFAM" id="SSF46785">
    <property type="entry name" value="Winged helix' DNA-binding domain"/>
    <property type="match status" value="1"/>
</dbReference>
<dbReference type="RefSeq" id="WP_123255890.1">
    <property type="nucleotide sequence ID" value="NZ_RBED01000110.1"/>
</dbReference>
<comment type="caution">
    <text evidence="6">The sequence shown here is derived from an EMBL/GenBank/DDBJ whole genome shotgun (WGS) entry which is preliminary data.</text>
</comment>
<dbReference type="InterPro" id="IPR036390">
    <property type="entry name" value="WH_DNA-bd_sf"/>
</dbReference>
<evidence type="ECO:0000256" key="2">
    <source>
        <dbReference type="ARBA" id="ARBA00023125"/>
    </source>
</evidence>
<dbReference type="PROSITE" id="PS50995">
    <property type="entry name" value="HTH_MARR_2"/>
    <property type="match status" value="1"/>
</dbReference>
<evidence type="ECO:0000259" key="5">
    <source>
        <dbReference type="PROSITE" id="PS50995"/>
    </source>
</evidence>
<dbReference type="EMBL" id="RBED01000110">
    <property type="protein sequence ID" value="RNL53070.1"/>
    <property type="molecule type" value="Genomic_DNA"/>
</dbReference>
<organism evidence="6 7">
    <name type="scientific">Arthrobacter oryzae</name>
    <dbReference type="NCBI Taxonomy" id="409290"/>
    <lineage>
        <taxon>Bacteria</taxon>
        <taxon>Bacillati</taxon>
        <taxon>Actinomycetota</taxon>
        <taxon>Actinomycetes</taxon>
        <taxon>Micrococcales</taxon>
        <taxon>Micrococcaceae</taxon>
        <taxon>Arthrobacter</taxon>
    </lineage>
</organism>
<dbReference type="Pfam" id="PF12802">
    <property type="entry name" value="MarR_2"/>
    <property type="match status" value="1"/>
</dbReference>
<evidence type="ECO:0000256" key="4">
    <source>
        <dbReference type="SAM" id="MobiDB-lite"/>
    </source>
</evidence>
<keyword evidence="3" id="KW-0804">Transcription</keyword>
<dbReference type="PRINTS" id="PR00598">
    <property type="entry name" value="HTHMARR"/>
</dbReference>
<evidence type="ECO:0000256" key="3">
    <source>
        <dbReference type="ARBA" id="ARBA00023163"/>
    </source>
</evidence>
<dbReference type="InterPro" id="IPR039422">
    <property type="entry name" value="MarR/SlyA-like"/>
</dbReference>